<dbReference type="AlphaFoldDB" id="C4JS31"/>
<dbReference type="InParanoid" id="C4JS31"/>
<keyword evidence="2" id="KW-1185">Reference proteome</keyword>
<sequence length="54" mass="6015">MGSQRRQTFLEGLINFPEAAPLTTGQRSQAKEGFERIIEYFGNNSSSIGLPQQI</sequence>
<dbReference type="EMBL" id="CH476617">
    <property type="protein sequence ID" value="EEP80428.1"/>
    <property type="molecule type" value="Genomic_DNA"/>
</dbReference>
<reference evidence="2" key="1">
    <citation type="journal article" date="2009" name="Genome Res.">
        <title>Comparative genomic analyses of the human fungal pathogens Coccidioides and their relatives.</title>
        <authorList>
            <person name="Sharpton T.J."/>
            <person name="Stajich J.E."/>
            <person name="Rounsley S.D."/>
            <person name="Gardner M.J."/>
            <person name="Wortman J.R."/>
            <person name="Jordar V.S."/>
            <person name="Maiti R."/>
            <person name="Kodira C.D."/>
            <person name="Neafsey D.E."/>
            <person name="Zeng Q."/>
            <person name="Hung C.-Y."/>
            <person name="McMahan C."/>
            <person name="Muszewska A."/>
            <person name="Grynberg M."/>
            <person name="Mandel M.A."/>
            <person name="Kellner E.M."/>
            <person name="Barker B.M."/>
            <person name="Galgiani J.N."/>
            <person name="Orbach M.J."/>
            <person name="Kirkland T.N."/>
            <person name="Cole G.T."/>
            <person name="Henn M.R."/>
            <person name="Birren B.W."/>
            <person name="Taylor J.W."/>
        </authorList>
    </citation>
    <scope>NUCLEOTIDE SEQUENCE [LARGE SCALE GENOMIC DNA]</scope>
    <source>
        <strain evidence="2">UAMH 1704</strain>
    </source>
</reference>
<dbReference type="OrthoDB" id="2104739at2759"/>
<evidence type="ECO:0000313" key="2">
    <source>
        <dbReference type="Proteomes" id="UP000002058"/>
    </source>
</evidence>
<proteinExistence type="predicted"/>
<dbReference type="VEuPathDB" id="FungiDB:UREG_05270"/>
<dbReference type="KEGG" id="ure:UREG_05270"/>
<name>C4JS31_UNCRE</name>
<gene>
    <name evidence="1" type="ORF">UREG_05270</name>
</gene>
<protein>
    <submittedName>
        <fullName evidence="1">Uncharacterized protein</fullName>
    </submittedName>
</protein>
<evidence type="ECO:0000313" key="1">
    <source>
        <dbReference type="EMBL" id="EEP80428.1"/>
    </source>
</evidence>
<dbReference type="GeneID" id="8442128"/>
<dbReference type="Proteomes" id="UP000002058">
    <property type="component" value="Unassembled WGS sequence"/>
</dbReference>
<dbReference type="HOGENOM" id="CLU_3052123_0_0_1"/>
<organism evidence="1 2">
    <name type="scientific">Uncinocarpus reesii (strain UAMH 1704)</name>
    <dbReference type="NCBI Taxonomy" id="336963"/>
    <lineage>
        <taxon>Eukaryota</taxon>
        <taxon>Fungi</taxon>
        <taxon>Dikarya</taxon>
        <taxon>Ascomycota</taxon>
        <taxon>Pezizomycotina</taxon>
        <taxon>Eurotiomycetes</taxon>
        <taxon>Eurotiomycetidae</taxon>
        <taxon>Onygenales</taxon>
        <taxon>Onygenaceae</taxon>
        <taxon>Uncinocarpus</taxon>
    </lineage>
</organism>
<dbReference type="RefSeq" id="XP_002584581.1">
    <property type="nucleotide sequence ID" value="XM_002584535.1"/>
</dbReference>
<accession>C4JS31</accession>